<dbReference type="AlphaFoldDB" id="A0A2H1E9S7"/>
<protein>
    <recommendedName>
        <fullName evidence="4">Lipoprotein</fullName>
    </recommendedName>
</protein>
<dbReference type="GeneID" id="47723227"/>
<evidence type="ECO:0000256" key="1">
    <source>
        <dbReference type="SAM" id="SignalP"/>
    </source>
</evidence>
<reference evidence="2 3" key="1">
    <citation type="submission" date="2016-11" db="EMBL/GenBank/DDBJ databases">
        <authorList>
            <person name="Jaros S."/>
            <person name="Januszkiewicz K."/>
            <person name="Wedrychowicz H."/>
        </authorList>
    </citation>
    <scope>NUCLEOTIDE SEQUENCE [LARGE SCALE GENOMIC DNA]</scope>
    <source>
        <strain evidence="2">NCIMB 2154T</strain>
    </source>
</reference>
<dbReference type="EMBL" id="LT634361">
    <property type="protein sequence ID" value="SFZ82714.1"/>
    <property type="molecule type" value="Genomic_DNA"/>
</dbReference>
<dbReference type="Proteomes" id="UP000231564">
    <property type="component" value="Chromosome MARIT"/>
</dbReference>
<feature type="chain" id="PRO_5013547256" description="Lipoprotein" evidence="1">
    <location>
        <begin position="22"/>
        <end position="196"/>
    </location>
</feature>
<feature type="signal peptide" evidence="1">
    <location>
        <begin position="1"/>
        <end position="21"/>
    </location>
</feature>
<keyword evidence="1" id="KW-0732">Signal</keyword>
<evidence type="ECO:0000313" key="2">
    <source>
        <dbReference type="EMBL" id="SFZ82714.1"/>
    </source>
</evidence>
<proteinExistence type="predicted"/>
<dbReference type="PROSITE" id="PS51257">
    <property type="entry name" value="PROKAR_LIPOPROTEIN"/>
    <property type="match status" value="1"/>
</dbReference>
<gene>
    <name evidence="2" type="ORF">MARIT_1720</name>
</gene>
<keyword evidence="3" id="KW-1185">Reference proteome</keyword>
<organism evidence="2 3">
    <name type="scientific">Tenacibaculum maritimum NCIMB 2154</name>
    <dbReference type="NCBI Taxonomy" id="1349785"/>
    <lineage>
        <taxon>Bacteria</taxon>
        <taxon>Pseudomonadati</taxon>
        <taxon>Bacteroidota</taxon>
        <taxon>Flavobacteriia</taxon>
        <taxon>Flavobacteriales</taxon>
        <taxon>Flavobacteriaceae</taxon>
        <taxon>Tenacibaculum</taxon>
    </lineage>
</organism>
<dbReference type="OrthoDB" id="1447180at2"/>
<accession>A0A2H1E9S7</accession>
<dbReference type="KEGG" id="tmar:MARIT_1720"/>
<dbReference type="STRING" id="1349785.GCA_000509405_02244"/>
<evidence type="ECO:0008006" key="4">
    <source>
        <dbReference type="Google" id="ProtNLM"/>
    </source>
</evidence>
<dbReference type="RefSeq" id="WP_100211261.1">
    <property type="nucleotide sequence ID" value="NZ_CP138495.1"/>
</dbReference>
<name>A0A2H1E9S7_9FLAO</name>
<sequence>MKKIHTYFLLCSIALISFATSCPQEPFCDNQTAIVTTESIAIKVTSNTNLSQNDTIWLSLEIPNTLKDINGAVHNIEINANSSIFPYIRTQLKNDFDTFSDINFGTHTVSTFGTVQTYDGNINLGLEYKKDSNSLYCKAGLILKEKGIYKINVGSFYPISMNYKEYVDCPKKTYNIPLTFNTQQNTNHQEYTFTVN</sequence>
<evidence type="ECO:0000313" key="3">
    <source>
        <dbReference type="Proteomes" id="UP000231564"/>
    </source>
</evidence>